<evidence type="ECO:0000313" key="12">
    <source>
        <dbReference type="Ensembl" id="ENSMMOP00000006233.1"/>
    </source>
</evidence>
<dbReference type="InterPro" id="IPR045234">
    <property type="entry name" value="Unkempt-like"/>
</dbReference>
<keyword evidence="5" id="KW-0677">Repeat</keyword>
<dbReference type="AlphaFoldDB" id="A0A3Q3VX97"/>
<evidence type="ECO:0000256" key="7">
    <source>
        <dbReference type="ARBA" id="ARBA00022833"/>
    </source>
</evidence>
<evidence type="ECO:0000256" key="1">
    <source>
        <dbReference type="ARBA" id="ARBA00004496"/>
    </source>
</evidence>
<dbReference type="InterPro" id="IPR001841">
    <property type="entry name" value="Znf_RING"/>
</dbReference>
<dbReference type="Pfam" id="PF18384">
    <property type="entry name" value="zf_CCCH_5"/>
    <property type="match status" value="1"/>
</dbReference>
<dbReference type="InterPro" id="IPR057296">
    <property type="entry name" value="UNK_Znf_5"/>
</dbReference>
<feature type="region of interest" description="Disordered" evidence="10">
    <location>
        <begin position="434"/>
        <end position="462"/>
    </location>
</feature>
<dbReference type="SMART" id="SM00184">
    <property type="entry name" value="RING"/>
    <property type="match status" value="1"/>
</dbReference>
<comment type="subcellular location">
    <subcellularLocation>
        <location evidence="1">Cytoplasm</location>
    </subcellularLocation>
</comment>
<sequence length="774" mass="84276">MSKTHSQPPSSSSATTTGPPSSSSSSSSAGGSTSPATVLNVQPEKPQHYTYLKEFRTEQCPLFVQHKCTQHRPFTCFHWHFLNQRRRRPIRRRDGTFNYSPDVYCTKYDEGTGTCPDGDECPFLHRTAGDTERRYHLRYYKTGSCIHETDAKGNCSKNGSHCAFAHGSHDLRSPVYDIREVQVMESQGGTGVTEGGGGDGQSGQAASTALIEKILSEEPRWQDHSYVLSHYKTELCKKPPRLCRQGYACPYYHNSKDRRRSPHKHKYRALPCPAVKQSEEWGDPSKCEGAEGCQYCHTRTEQQFHPEIYKSTKCNDMQQSGSCPRGPFCAFAHIETGSGSASDPFAPPAGLCVAEKGLLGNVLSLCDDLSGGADPSSPWAGEGRYCRAPGFEREDQAKQRSFALEQRNRELASTQSKQDLLVFLPVGSPLSLSSSIPSSLAATPPSPAPQGPPGTGCSSGMNANALPFYPTSETVESVVESALDDLDLNDFGVSALERSLESNSALPNVGVMLGGSQFQSSAPVNIPGSFSSSAPFSSPSPSPPIRPHASSFLSTHLSQPGQPESPFLGPSHSSLGLNGMSANIWEHFPSGQGSPGTPPTLLPSGPCTEISRLKQELEEAHRTLKQWGHSWRHTAQSWATLKADAEESRAHAARLAMEAERARQAEEDTQRQASLLQEALQSLRNRDNPHLALHQLQLLHRLPLESVLSLQAQLCSCLHAVEQVVYRKQRQCCVTCGEQGSVSLPCGHGLLCDNCSTSTECPLCPEQTLEQQLS</sequence>
<dbReference type="SUPFAM" id="SSF90229">
    <property type="entry name" value="CCCH zinc finger"/>
    <property type="match status" value="1"/>
</dbReference>
<feature type="region of interest" description="Disordered" evidence="10">
    <location>
        <begin position="1"/>
        <end position="42"/>
    </location>
</feature>
<evidence type="ECO:0000256" key="8">
    <source>
        <dbReference type="PROSITE-ProRule" id="PRU00723"/>
    </source>
</evidence>
<feature type="domain" description="C3H1-type" evidence="11">
    <location>
        <begin position="139"/>
        <end position="169"/>
    </location>
</feature>
<dbReference type="Pfam" id="PF23035">
    <property type="entry name" value="zf-CCCH_UNK-like_4th"/>
    <property type="match status" value="1"/>
</dbReference>
<evidence type="ECO:0000259" key="11">
    <source>
        <dbReference type="PROSITE" id="PS50103"/>
    </source>
</evidence>
<keyword evidence="4 8" id="KW-0479">Metal-binding</keyword>
<dbReference type="Pfam" id="PF25427">
    <property type="entry name" value="zf-CCCH_UNK"/>
    <property type="match status" value="1"/>
</dbReference>
<feature type="compositionally biased region" description="Low complexity" evidence="10">
    <location>
        <begin position="8"/>
        <end position="37"/>
    </location>
</feature>
<keyword evidence="13" id="KW-1185">Reference proteome</keyword>
<feature type="zinc finger region" description="C3H1-type" evidence="8">
    <location>
        <begin position="139"/>
        <end position="169"/>
    </location>
</feature>
<accession>A0A3Q3VX97</accession>
<feature type="zinc finger region" description="C3H1-type" evidence="8">
    <location>
        <begin position="99"/>
        <end position="128"/>
    </location>
</feature>
<evidence type="ECO:0000256" key="5">
    <source>
        <dbReference type="ARBA" id="ARBA00022737"/>
    </source>
</evidence>
<dbReference type="Gene3D" id="3.30.1370.210">
    <property type="match status" value="1"/>
</dbReference>
<evidence type="ECO:0000256" key="4">
    <source>
        <dbReference type="ARBA" id="ARBA00022723"/>
    </source>
</evidence>
<dbReference type="GO" id="GO:0008270">
    <property type="term" value="F:zinc ion binding"/>
    <property type="evidence" value="ECO:0007669"/>
    <property type="project" value="UniProtKB-KW"/>
</dbReference>
<dbReference type="PANTHER" id="PTHR14493:SF36">
    <property type="entry name" value="RING FINGER PROTEIN UNKEMPT HOMOLOG"/>
    <property type="match status" value="1"/>
</dbReference>
<keyword evidence="6 8" id="KW-0863">Zinc-finger</keyword>
<dbReference type="InterPro" id="IPR040594">
    <property type="entry name" value="UNK_Znf_1"/>
</dbReference>
<feature type="coiled-coil region" evidence="9">
    <location>
        <begin position="610"/>
        <end position="686"/>
    </location>
</feature>
<evidence type="ECO:0000256" key="2">
    <source>
        <dbReference type="ARBA" id="ARBA00008808"/>
    </source>
</evidence>
<keyword evidence="3" id="KW-0963">Cytoplasm</keyword>
<feature type="compositionally biased region" description="Low complexity" evidence="10">
    <location>
        <begin position="434"/>
        <end position="443"/>
    </location>
</feature>
<dbReference type="InterPro" id="IPR016103">
    <property type="entry name" value="ProQ/FinO"/>
</dbReference>
<evidence type="ECO:0000313" key="13">
    <source>
        <dbReference type="Proteomes" id="UP000261620"/>
    </source>
</evidence>
<dbReference type="SMART" id="SM00945">
    <property type="entry name" value="ProQ"/>
    <property type="match status" value="1"/>
</dbReference>
<dbReference type="Pfam" id="PF23261">
    <property type="entry name" value="zf-CCCH_11"/>
    <property type="match status" value="1"/>
</dbReference>
<organism evidence="12 13">
    <name type="scientific">Mola mola</name>
    <name type="common">Ocean sunfish</name>
    <name type="synonym">Tetraodon mola</name>
    <dbReference type="NCBI Taxonomy" id="94237"/>
    <lineage>
        <taxon>Eukaryota</taxon>
        <taxon>Metazoa</taxon>
        <taxon>Chordata</taxon>
        <taxon>Craniata</taxon>
        <taxon>Vertebrata</taxon>
        <taxon>Euteleostomi</taxon>
        <taxon>Actinopterygii</taxon>
        <taxon>Neopterygii</taxon>
        <taxon>Teleostei</taxon>
        <taxon>Neoteleostei</taxon>
        <taxon>Acanthomorphata</taxon>
        <taxon>Eupercaria</taxon>
        <taxon>Tetraodontiformes</taxon>
        <taxon>Molidae</taxon>
        <taxon>Mola</taxon>
    </lineage>
</organism>
<feature type="zinc finger region" description="C3H1-type" evidence="8">
    <location>
        <begin position="308"/>
        <end position="336"/>
    </location>
</feature>
<dbReference type="GO" id="GO:0048667">
    <property type="term" value="P:cell morphogenesis involved in neuron differentiation"/>
    <property type="evidence" value="ECO:0007669"/>
    <property type="project" value="TreeGrafter"/>
</dbReference>
<feature type="domain" description="C3H1-type" evidence="11">
    <location>
        <begin position="99"/>
        <end position="128"/>
    </location>
</feature>
<dbReference type="SMART" id="SM00356">
    <property type="entry name" value="ZnF_C3H1"/>
    <property type="match status" value="4"/>
</dbReference>
<dbReference type="GO" id="GO:1990715">
    <property type="term" value="F:mRNA CDS binding"/>
    <property type="evidence" value="ECO:0007669"/>
    <property type="project" value="TreeGrafter"/>
</dbReference>
<dbReference type="PANTHER" id="PTHR14493">
    <property type="entry name" value="UNKEMPT FAMILY MEMBER"/>
    <property type="match status" value="1"/>
</dbReference>
<dbReference type="InterPro" id="IPR036855">
    <property type="entry name" value="Znf_CCCH_sf"/>
</dbReference>
<feature type="domain" description="C3H1-type" evidence="11">
    <location>
        <begin position="308"/>
        <end position="336"/>
    </location>
</feature>
<name>A0A3Q3VX97_MOLML</name>
<feature type="region of interest" description="Disordered" evidence="10">
    <location>
        <begin position="530"/>
        <end position="573"/>
    </location>
</feature>
<dbReference type="InterPro" id="IPR057295">
    <property type="entry name" value="UNK_Znf_4"/>
</dbReference>
<keyword evidence="9" id="KW-0175">Coiled coil</keyword>
<dbReference type="GO" id="GO:0005737">
    <property type="term" value="C:cytoplasm"/>
    <property type="evidence" value="ECO:0007669"/>
    <property type="project" value="UniProtKB-SubCell"/>
</dbReference>
<reference evidence="12" key="1">
    <citation type="submission" date="2025-08" db="UniProtKB">
        <authorList>
            <consortium name="Ensembl"/>
        </authorList>
    </citation>
    <scope>IDENTIFICATION</scope>
</reference>
<protein>
    <recommendedName>
        <fullName evidence="11">C3H1-type domain-containing protein</fullName>
    </recommendedName>
</protein>
<dbReference type="InterPro" id="IPR000571">
    <property type="entry name" value="Znf_CCCH"/>
</dbReference>
<evidence type="ECO:0000256" key="3">
    <source>
        <dbReference type="ARBA" id="ARBA00022490"/>
    </source>
</evidence>
<evidence type="ECO:0000256" key="10">
    <source>
        <dbReference type="SAM" id="MobiDB-lite"/>
    </source>
</evidence>
<dbReference type="Proteomes" id="UP000261620">
    <property type="component" value="Unplaced"/>
</dbReference>
<dbReference type="PROSITE" id="PS50103">
    <property type="entry name" value="ZF_C3H1"/>
    <property type="match status" value="3"/>
</dbReference>
<keyword evidence="7 8" id="KW-0862">Zinc</keyword>
<proteinExistence type="inferred from homology"/>
<evidence type="ECO:0000256" key="9">
    <source>
        <dbReference type="SAM" id="Coils"/>
    </source>
</evidence>
<evidence type="ECO:0000256" key="6">
    <source>
        <dbReference type="ARBA" id="ARBA00022771"/>
    </source>
</evidence>
<dbReference type="STRING" id="94237.ENSMMOP00000006233"/>
<dbReference type="OMA" id="EHRSREF"/>
<dbReference type="Ensembl" id="ENSMMOT00000006345.1">
    <property type="protein sequence ID" value="ENSMMOP00000006233.1"/>
    <property type="gene ID" value="ENSMMOG00000004874.1"/>
</dbReference>
<reference evidence="12" key="2">
    <citation type="submission" date="2025-09" db="UniProtKB">
        <authorList>
            <consortium name="Ensembl"/>
        </authorList>
    </citation>
    <scope>IDENTIFICATION</scope>
</reference>
<dbReference type="Pfam" id="PF00642">
    <property type="entry name" value="zf-CCCH"/>
    <property type="match status" value="1"/>
</dbReference>
<comment type="similarity">
    <text evidence="2">Belongs to the unkempt family.</text>
</comment>
<feature type="compositionally biased region" description="Polar residues" evidence="10">
    <location>
        <begin position="552"/>
        <end position="562"/>
    </location>
</feature>